<evidence type="ECO:0000256" key="1">
    <source>
        <dbReference type="SAM" id="MobiDB-lite"/>
    </source>
</evidence>
<evidence type="ECO:0000313" key="3">
    <source>
        <dbReference type="Proteomes" id="UP000008784"/>
    </source>
</evidence>
<organism evidence="2 3">
    <name type="scientific">Arthrobotrys oligospora (strain ATCC 24927 / CBS 115.81 / DSM 1491)</name>
    <name type="common">Nematode-trapping fungus</name>
    <name type="synonym">Didymozoophaga oligospora</name>
    <dbReference type="NCBI Taxonomy" id="756982"/>
    <lineage>
        <taxon>Eukaryota</taxon>
        <taxon>Fungi</taxon>
        <taxon>Dikarya</taxon>
        <taxon>Ascomycota</taxon>
        <taxon>Pezizomycotina</taxon>
        <taxon>Orbiliomycetes</taxon>
        <taxon>Orbiliales</taxon>
        <taxon>Orbiliaceae</taxon>
        <taxon>Orbilia</taxon>
        <taxon>Orbilia oligospora</taxon>
    </lineage>
</organism>
<gene>
    <name evidence="2" type="ORF">AOL_s00078g32</name>
</gene>
<name>G1XAT5_ARTOA</name>
<reference evidence="2 3" key="1">
    <citation type="journal article" date="2011" name="PLoS Pathog.">
        <title>Genomic and proteomic analyses of the fungus Arthrobotrys oligospora provide insights into nematode-trap formation.</title>
        <authorList>
            <person name="Yang J."/>
            <person name="Wang L."/>
            <person name="Ji X."/>
            <person name="Feng Y."/>
            <person name="Li X."/>
            <person name="Zou C."/>
            <person name="Xu J."/>
            <person name="Ren Y."/>
            <person name="Mi Q."/>
            <person name="Wu J."/>
            <person name="Liu S."/>
            <person name="Liu Y."/>
            <person name="Huang X."/>
            <person name="Wang H."/>
            <person name="Niu X."/>
            <person name="Li J."/>
            <person name="Liang L."/>
            <person name="Luo Y."/>
            <person name="Ji K."/>
            <person name="Zhou W."/>
            <person name="Yu Z."/>
            <person name="Li G."/>
            <person name="Liu Y."/>
            <person name="Li L."/>
            <person name="Qiao M."/>
            <person name="Feng L."/>
            <person name="Zhang K.-Q."/>
        </authorList>
    </citation>
    <scope>NUCLEOTIDE SEQUENCE [LARGE SCALE GENOMIC DNA]</scope>
    <source>
        <strain evidence="3">ATCC 24927 / CBS 115.81 / DSM 1491</strain>
    </source>
</reference>
<feature type="region of interest" description="Disordered" evidence="1">
    <location>
        <begin position="78"/>
        <end position="124"/>
    </location>
</feature>
<accession>G1XAT5</accession>
<comment type="caution">
    <text evidence="2">The sequence shown here is derived from an EMBL/GenBank/DDBJ whole genome shotgun (WGS) entry which is preliminary data.</text>
</comment>
<keyword evidence="3" id="KW-1185">Reference proteome</keyword>
<feature type="region of interest" description="Disordered" evidence="1">
    <location>
        <begin position="1"/>
        <end position="28"/>
    </location>
</feature>
<dbReference type="Proteomes" id="UP000008784">
    <property type="component" value="Unassembled WGS sequence"/>
</dbReference>
<dbReference type="AlphaFoldDB" id="G1XAT5"/>
<dbReference type="InParanoid" id="G1XAT5"/>
<dbReference type="EMBL" id="ADOT01000133">
    <property type="protein sequence ID" value="EGX49543.1"/>
    <property type="molecule type" value="Genomic_DNA"/>
</dbReference>
<protein>
    <submittedName>
        <fullName evidence="2">Uncharacterized protein</fullName>
    </submittedName>
</protein>
<dbReference type="GeneID" id="22892796"/>
<dbReference type="HOGENOM" id="CLU_1786430_0_0_1"/>
<sequence>MRPALGHGHYDSDGYSSEDADENSCSASRHSSIFQANLYFVEDPDQPLSSIAGHTYSQVRHETGILSTSVDSSTTLVPNAVDTASDPADFENGDLKTEPLCVYTSPMEPTERPPPMPAPPAQKRAEALAEILFRQGGLSNSPFFK</sequence>
<evidence type="ECO:0000313" key="2">
    <source>
        <dbReference type="EMBL" id="EGX49543.1"/>
    </source>
</evidence>
<dbReference type="RefSeq" id="XP_011121597.1">
    <property type="nucleotide sequence ID" value="XM_011123295.1"/>
</dbReference>
<proteinExistence type="predicted"/>